<dbReference type="Proteomes" id="UP001157502">
    <property type="component" value="Chromosome 10"/>
</dbReference>
<evidence type="ECO:0000313" key="2">
    <source>
        <dbReference type="Proteomes" id="UP001157502"/>
    </source>
</evidence>
<proteinExistence type="predicted"/>
<name>A0ACC2GQ67_DALPE</name>
<keyword evidence="2" id="KW-1185">Reference proteome</keyword>
<dbReference type="EMBL" id="CM055737">
    <property type="protein sequence ID" value="KAJ8005700.1"/>
    <property type="molecule type" value="Genomic_DNA"/>
</dbReference>
<gene>
    <name evidence="1" type="ORF">DPEC_G00120640</name>
</gene>
<reference evidence="1" key="1">
    <citation type="submission" date="2021-05" db="EMBL/GenBank/DDBJ databases">
        <authorList>
            <person name="Pan Q."/>
            <person name="Jouanno E."/>
            <person name="Zahm M."/>
            <person name="Klopp C."/>
            <person name="Cabau C."/>
            <person name="Louis A."/>
            <person name="Berthelot C."/>
            <person name="Parey E."/>
            <person name="Roest Crollius H."/>
            <person name="Montfort J."/>
            <person name="Robinson-Rechavi M."/>
            <person name="Bouchez O."/>
            <person name="Lampietro C."/>
            <person name="Lopez Roques C."/>
            <person name="Donnadieu C."/>
            <person name="Postlethwait J."/>
            <person name="Bobe J."/>
            <person name="Dillon D."/>
            <person name="Chandos A."/>
            <person name="von Hippel F."/>
            <person name="Guiguen Y."/>
        </authorList>
    </citation>
    <scope>NUCLEOTIDE SEQUENCE</scope>
    <source>
        <strain evidence="1">YG-Jan2019</strain>
    </source>
</reference>
<accession>A0ACC2GQ67</accession>
<comment type="caution">
    <text evidence="1">The sequence shown here is derived from an EMBL/GenBank/DDBJ whole genome shotgun (WGS) entry which is preliminary data.</text>
</comment>
<sequence length="3068" mass="343884">MGKLNVVVLRYLTRDDFRVLTAVEMGMKNHEVVPVSVISSIASLRHGGCNKILRELVKHKLVAYERTKMVHGYRLNYGGYDYLALKTFCSREILLSVGNQMGVGKESDIYIVASPEGEQYALKLHRLGRTSFRNLKNKRDYHQHRKNISWLYLSRLSAMKEYAYMKALYERGFPVPKPIDYNRHAVVMELINGYPLCQVRQLDDPSSLYNEVMELIVKLANHGLIHGDFNEFNLMLDDTDHVTMIDFPQMVSTTHYNAEWYFDRDVKCIRNYFAKQYNYESELYPTFKDIRRSCSLDVEISASGFTKDFERDSALLDPEGPDDDDDDDDENDDEEDEEEEVNKEQRDETSDMEEYRHAILELEGLKVSDTQTEKGESLAEGESLGDGEGERLGDGEGERELDSESEAALMAGFDEEKEEDNACPELVDLSSSNREFKPFRDPDSLLHVVEHSRRRTDSEASTRSLGSCSTIPPDVVRAKMRRQLNIISISELEWCEDHRYARTSLEMEAVRPKKTKTSRGSQDRKQRQSREVKKATALSASCDEESVAATQPSAEFTDIPLSLPVVQGTEQQHGLPKAPDTVSETQASTQTLEESSQSLSLSMLSQTLPTLSSTPPAQTLAQPCDTQPANRDEGRGENQGAELSAAPRSPSLGRETQNHTLVQPCVSARRQTSLAPSAPALYPSLLTLDDSCLTQLEGDALRADGTRSPAVLPLGERESPPSLESVMEAAPSEDSRTRLYPELPQSSPELQAFSMEQLSVWEPGGGVCVWLDGVEVCAAWFLALARQDGHELTELLQNYWRCRRQLTHAQTQLHTHTSECNTTQNRLWSFRDEQLTLQGVCGDQAKVCGYHRFQQADFNAAVLVELRKLFEARTELLHQKVALHAYTALLSRLQVESYLYCLLQDVCDNQSQPSSLLPLKESISVLFSFTRRVLDDTQFQTDIHLWLQRLVAVLLRGGGSEEHLYLLNHLLCCPAGMPTWGAPFLQIQVLGNPSGVQQFMQALAILMSPVRHRAEFLSHMKPCESQNAAASGPGSGNWTLVDEGGEEDEDPDSSWLLLCEEDLISILSQFPFQQLFTHLLGMSKPGVYEPRAWSSRKMMRVFALASSLIELLAVGLHTYNRARYRQLVKRIGHTIRMTVCYVSDHWAQYVSVTGPAQPSPFSLDKLQLEYDHLFLRAVLHVLRNKRLGIWLFMSEMPYGTLSNSMLWKVLMVMQSAETTDTRNSTDTTDTCLLALKDPGHQERFDQWLCEVNSSDGISLLTALAHMATPTCHPDPTFITTIALLIYQVSYVSVSTRETYSKVGRELLAAIATAHPHIISVLLERLRGTIETVGMVALYFCKELPLFLWRPSAEEVHVIGGWLLQHSLSAVENRLACVILEGLDWGYTQDGTLALPSSLHSDVALLVAEAYQKYLTEKPYNGLISEGIKQVSYLASVLRLGLSPEASFSQWAWQLLLRLKLHGNSQYPQAAWSTPGSAPNPSLELTHAPNMHPVLRAVKAGIAIGCYLTVAMTSVGHSLEVFCIEGVDLLKILIQSRHLRAAVHLLDNILPPTYPVSFYLLKNTQFVGCVQLFLQCDSVCPQGVTQQLTHRVAPLFTGGAYGDMVRLLNSVIQTHVVDSSRPGRVGPAAVLEFWVGILTQQNLWYRDRTVLFLMDQICRAAFLHHQEECVQKLLYEQHKVSLGYHGDRGLLSSLVGWIAGNATPSFIEGQSLSGEVWFAWIVLNMEGMFEEDSQLRRCVEHQLLSDPNLTPDQALKKAQQQLKLPVAPSLQRLQVYRWACQALATPPDHPLLPLIWQRFLQLYLRQPGPEYGLDAGGCIGRRFFLASSQAVLLRDLRHRIQDVSDFHHAASQALRVAPTHTPDQGEDNSPPPLILTSPQLHTELVRLFGVFAVWLDDESLQQKEVYLPTLPPQYDPHRLAKVMNKQQELWVEYVDQERVQYDETDVLALWENVKSEPAFIQSSNPAFTDNTNPNAARERILSNLQKHSVPRLAPELQSQNAPVPEVPLACLTDTASSSSLLQQDLGCLQDQARFAVSREAQQVALESELLESLPLLYRNRPEQVTMALECRGQRSGQPCQGAAHITVTCECVQKQEEVETQIVSLRSDIKQLQTEAMTPPPQSLAQAAVHTENFITALVNMYKAQPTAAVQRVGVAAFYKVVSFVCEDTLRHPPTRQYLSSCVEILGQVFIQGSQAECGRVLRTILEQRRLCPLLSPFFTPNAAPNQFVSLYKEVVTSLHPDSADVIFMLLTKFDLTAWLSEAQPVFSERSSLVELVHTALCSCGCDPEADLLTPFHLFTRHWTLLLRHHFPDHYSDCLRLLMISSTEQLLSPECWRVTLHVLGVSTPPGNTRTTPEPSTSAIISPRHAPISLSPQQVEETVDWLCKYFLRCRLSKADLRSFGLYSAWSPYISEVTTFWGYLIGYLIDLQLNACAREPPGGARTLNALQDLHSKMVCLFKPWILVLETGDASTPRCYPWLESDGGAAGCLLGLYTQLTQTLHQKFSERLLPGQHGALWLCLMQYCETCSSARTAEYLLYLYHTHLRSLPWTQLHPDTQLMEQLFSVERGSPKSCFLFLGEVLCEVNWVSVLSDSLQDGSNPTAHSDSHKMLVYLLYMFVFLTKEEQLLSRPDSPVLILLGQSSFLPWHLVDPSSYQGIMGYVGTHYPPSLLLSKDVAPKTLLQLLCSAAGLQPRLHGIPHQDEKLKAGVWVRWCVQCLISLEQSGNISLAELELQLETLLESIITFNPPDVDLEQRHMSFCSLFCDSLTLLNRVGVSTGEALVARVIGWLGRKGRGFPVLPLLTACSRCLASVRHMTRVAEACICAYFAHAEEVAVGWGPVLASLQVPELTMDDFLSESQSGGSFLTLYGYILQRLNLENTAANEKRILALLNTWTSQVLPSCPGDESKLFLWWHKVLGVSVEQLELGEVPAVVLGLLGLQTRLSQMGEERLSSGLLGAIGLGRRSPLSNSFRVVARSLSVFLSVQILAEDQVRLLPTTDLQMTAKAQQALAVLEAMPSSKQYADFKDSIGKVLQFIQYPGHCLRDGPRLLSLLVNLLYPDSRYLNIIR</sequence>
<organism evidence="1 2">
    <name type="scientific">Dallia pectoralis</name>
    <name type="common">Alaska blackfish</name>
    <dbReference type="NCBI Taxonomy" id="75939"/>
    <lineage>
        <taxon>Eukaryota</taxon>
        <taxon>Metazoa</taxon>
        <taxon>Chordata</taxon>
        <taxon>Craniata</taxon>
        <taxon>Vertebrata</taxon>
        <taxon>Euteleostomi</taxon>
        <taxon>Actinopterygii</taxon>
        <taxon>Neopterygii</taxon>
        <taxon>Teleostei</taxon>
        <taxon>Protacanthopterygii</taxon>
        <taxon>Esociformes</taxon>
        <taxon>Umbridae</taxon>
        <taxon>Dallia</taxon>
    </lineage>
</organism>
<protein>
    <submittedName>
        <fullName evidence="1">Uncharacterized protein</fullName>
    </submittedName>
</protein>
<evidence type="ECO:0000313" key="1">
    <source>
        <dbReference type="EMBL" id="KAJ8005700.1"/>
    </source>
</evidence>